<feature type="region of interest" description="Disordered" evidence="7">
    <location>
        <begin position="271"/>
        <end position="299"/>
    </location>
</feature>
<evidence type="ECO:0000256" key="3">
    <source>
        <dbReference type="ARBA" id="ARBA00022723"/>
    </source>
</evidence>
<dbReference type="SMART" id="SM01117">
    <property type="entry name" value="Cyt-b5"/>
    <property type="match status" value="1"/>
</dbReference>
<reference evidence="11" key="1">
    <citation type="journal article" date="2015" name="BMC Genomics">
        <title>Genomic and transcriptomic analysis of the endophytic fungus Pestalotiopsis fici reveals its lifestyle and high potential for synthesis of natural products.</title>
        <authorList>
            <person name="Wang X."/>
            <person name="Zhang X."/>
            <person name="Liu L."/>
            <person name="Xiang M."/>
            <person name="Wang W."/>
            <person name="Sun X."/>
            <person name="Che Y."/>
            <person name="Guo L."/>
            <person name="Liu G."/>
            <person name="Guo L."/>
            <person name="Wang C."/>
            <person name="Yin W.B."/>
            <person name="Stadler M."/>
            <person name="Zhang X."/>
            <person name="Liu X."/>
        </authorList>
    </citation>
    <scope>NUCLEOTIDE SEQUENCE [LARGE SCALE GENOMIC DNA]</scope>
    <source>
        <strain evidence="11">W106-1 / CGMCC3.15140</strain>
    </source>
</reference>
<keyword evidence="4" id="KW-0560">Oxidoreductase</keyword>
<evidence type="ECO:0000256" key="7">
    <source>
        <dbReference type="SAM" id="MobiDB-lite"/>
    </source>
</evidence>
<dbReference type="InterPro" id="IPR001199">
    <property type="entry name" value="Cyt_B5-like_heme/steroid-bd"/>
</dbReference>
<organism evidence="10 11">
    <name type="scientific">Pestalotiopsis fici (strain W106-1 / CGMCC3.15140)</name>
    <dbReference type="NCBI Taxonomy" id="1229662"/>
    <lineage>
        <taxon>Eukaryota</taxon>
        <taxon>Fungi</taxon>
        <taxon>Dikarya</taxon>
        <taxon>Ascomycota</taxon>
        <taxon>Pezizomycotina</taxon>
        <taxon>Sordariomycetes</taxon>
        <taxon>Xylariomycetidae</taxon>
        <taxon>Amphisphaeriales</taxon>
        <taxon>Sporocadaceae</taxon>
        <taxon>Pestalotiopsis</taxon>
    </lineage>
</organism>
<evidence type="ECO:0000313" key="11">
    <source>
        <dbReference type="Proteomes" id="UP000030651"/>
    </source>
</evidence>
<keyword evidence="2 6" id="KW-0349">Heme</keyword>
<dbReference type="InterPro" id="IPR018506">
    <property type="entry name" value="Cyt_B5_heme-BS"/>
</dbReference>
<dbReference type="GO" id="GO:0016491">
    <property type="term" value="F:oxidoreductase activity"/>
    <property type="evidence" value="ECO:0007669"/>
    <property type="project" value="UniProtKB-KW"/>
</dbReference>
<dbReference type="OrthoDB" id="1925334at2759"/>
<dbReference type="Pfam" id="PF00173">
    <property type="entry name" value="Cyt-b5"/>
    <property type="match status" value="1"/>
</dbReference>
<evidence type="ECO:0008006" key="12">
    <source>
        <dbReference type="Google" id="ProtNLM"/>
    </source>
</evidence>
<dbReference type="InterPro" id="IPR036400">
    <property type="entry name" value="Cyt_B5-like_heme/steroid_sf"/>
</dbReference>
<dbReference type="InterPro" id="IPR000262">
    <property type="entry name" value="FMN-dep_DH"/>
</dbReference>
<dbReference type="Pfam" id="PF01070">
    <property type="entry name" value="FMN_dh"/>
    <property type="match status" value="1"/>
</dbReference>
<comment type="cofactor">
    <cofactor evidence="1">
        <name>FMN</name>
        <dbReference type="ChEBI" id="CHEBI:58210"/>
    </cofactor>
</comment>
<sequence>MLTAADVAKHDSKESCWVIVAGFVYDVTEFLNNHPGGAASILRYAGRMKDATDEYNLFHAPTLILKELSKDKHLGPIDIQQVIGAQHSAHSVEHDVMPLSICQSLDDIRAAAEVKLSARARTYFASGAESMTSVRNNRLHWEAISFYPRILRNVSSLSMTCRVMGSPSSLPIFIAPAAAAKLGHPEGELCLARGAARMAIPQCVCTYSSFTNEEIVQCFENEPLRRGGALFFQLYVPKIKKEAEHLIKRAKSLNFQALVITVDSPVIGKREDDDRLRTSTEHRNEIESQPPGKYLPGEEAPTLRGVHCSTLEWSDIPWIRTLWGSKPIILKGIQSAEDAYEATKHDLDGIYLSNHGGRQLDFAPSSVQTLLEINAKYPQVLKMLDIYVDGGVSRGSDVVKALCLGAKAVGIGRGFMYALSAYGTDGVLRAIEFLSDEIQTTLRLLGVTDIAQLNPAYINTRRLANELGIGHVKAVI</sequence>
<dbReference type="InterPro" id="IPR008259">
    <property type="entry name" value="FMN_hydac_DH_AS"/>
</dbReference>
<dbReference type="PROSITE" id="PS00191">
    <property type="entry name" value="CYTOCHROME_B5_1"/>
    <property type="match status" value="1"/>
</dbReference>
<dbReference type="SUPFAM" id="SSF55856">
    <property type="entry name" value="Cytochrome b5-like heme/steroid binding domain"/>
    <property type="match status" value="1"/>
</dbReference>
<evidence type="ECO:0000259" key="8">
    <source>
        <dbReference type="PROSITE" id="PS50255"/>
    </source>
</evidence>
<dbReference type="Proteomes" id="UP000030651">
    <property type="component" value="Unassembled WGS sequence"/>
</dbReference>
<evidence type="ECO:0000256" key="4">
    <source>
        <dbReference type="ARBA" id="ARBA00023002"/>
    </source>
</evidence>
<dbReference type="AlphaFoldDB" id="W3XDZ9"/>
<feature type="domain" description="FMN hydroxy acid dehydrogenase" evidence="9">
    <location>
        <begin position="97"/>
        <end position="463"/>
    </location>
</feature>
<dbReference type="PRINTS" id="PR00363">
    <property type="entry name" value="CYTOCHROMEB5"/>
</dbReference>
<dbReference type="Gene3D" id="3.10.120.10">
    <property type="entry name" value="Cytochrome b5-like heme/steroid binding domain"/>
    <property type="match status" value="1"/>
</dbReference>
<protein>
    <recommendedName>
        <fullName evidence="12">Cytochrome b2</fullName>
    </recommendedName>
</protein>
<evidence type="ECO:0000313" key="10">
    <source>
        <dbReference type="EMBL" id="ETS84318.1"/>
    </source>
</evidence>
<dbReference type="PANTHER" id="PTHR10578:SF104">
    <property type="entry name" value="CYTOCHROME B2, MITOCHONDRIAL-RELATED"/>
    <property type="match status" value="1"/>
</dbReference>
<evidence type="ECO:0000256" key="5">
    <source>
        <dbReference type="ARBA" id="ARBA00023004"/>
    </source>
</evidence>
<dbReference type="InterPro" id="IPR013785">
    <property type="entry name" value="Aldolase_TIM"/>
</dbReference>
<keyword evidence="11" id="KW-1185">Reference proteome</keyword>
<dbReference type="KEGG" id="pfy:PFICI_02343"/>
<dbReference type="STRING" id="1229662.W3XDZ9"/>
<dbReference type="PANTHER" id="PTHR10578">
    <property type="entry name" value="S -2-HYDROXY-ACID OXIDASE-RELATED"/>
    <property type="match status" value="1"/>
</dbReference>
<dbReference type="GeneID" id="19267356"/>
<dbReference type="PROSITE" id="PS00557">
    <property type="entry name" value="FMN_HYDROXY_ACID_DH_1"/>
    <property type="match status" value="1"/>
</dbReference>
<evidence type="ECO:0000256" key="1">
    <source>
        <dbReference type="ARBA" id="ARBA00001917"/>
    </source>
</evidence>
<dbReference type="eggNOG" id="KOG0537">
    <property type="taxonomic scope" value="Eukaryota"/>
</dbReference>
<dbReference type="InParanoid" id="W3XDZ9"/>
<evidence type="ECO:0000256" key="6">
    <source>
        <dbReference type="RuleBase" id="RU362121"/>
    </source>
</evidence>
<dbReference type="InterPro" id="IPR037396">
    <property type="entry name" value="FMN_HAD"/>
</dbReference>
<dbReference type="EMBL" id="KI912110">
    <property type="protein sequence ID" value="ETS84318.1"/>
    <property type="molecule type" value="Genomic_DNA"/>
</dbReference>
<evidence type="ECO:0000256" key="2">
    <source>
        <dbReference type="ARBA" id="ARBA00022617"/>
    </source>
</evidence>
<dbReference type="HOGENOM" id="CLU_020639_1_1_1"/>
<evidence type="ECO:0000259" key="9">
    <source>
        <dbReference type="PROSITE" id="PS51349"/>
    </source>
</evidence>
<proteinExistence type="inferred from homology"/>
<accession>W3XDZ9</accession>
<dbReference type="GO" id="GO:0020037">
    <property type="term" value="F:heme binding"/>
    <property type="evidence" value="ECO:0007669"/>
    <property type="project" value="UniProtKB-UniRule"/>
</dbReference>
<dbReference type="PROSITE" id="PS51349">
    <property type="entry name" value="FMN_HYDROXY_ACID_DH_2"/>
    <property type="match status" value="1"/>
</dbReference>
<feature type="domain" description="Cytochrome b5 heme-binding" evidence="8">
    <location>
        <begin position="1"/>
        <end position="78"/>
    </location>
</feature>
<dbReference type="OMA" id="FFQLYVP"/>
<keyword evidence="3 6" id="KW-0479">Metal-binding</keyword>
<dbReference type="GO" id="GO:0046872">
    <property type="term" value="F:metal ion binding"/>
    <property type="evidence" value="ECO:0007669"/>
    <property type="project" value="UniProtKB-UniRule"/>
</dbReference>
<keyword evidence="5 6" id="KW-0408">Iron</keyword>
<name>W3XDZ9_PESFW</name>
<dbReference type="PROSITE" id="PS50255">
    <property type="entry name" value="CYTOCHROME_B5_2"/>
    <property type="match status" value="1"/>
</dbReference>
<feature type="compositionally biased region" description="Basic and acidic residues" evidence="7">
    <location>
        <begin position="271"/>
        <end position="286"/>
    </location>
</feature>
<dbReference type="RefSeq" id="XP_007829115.1">
    <property type="nucleotide sequence ID" value="XM_007830924.1"/>
</dbReference>
<dbReference type="Gene3D" id="3.20.20.70">
    <property type="entry name" value="Aldolase class I"/>
    <property type="match status" value="1"/>
</dbReference>
<dbReference type="SUPFAM" id="SSF51395">
    <property type="entry name" value="FMN-linked oxidoreductases"/>
    <property type="match status" value="1"/>
</dbReference>
<dbReference type="eggNOG" id="KOG0538">
    <property type="taxonomic scope" value="Eukaryota"/>
</dbReference>
<comment type="similarity">
    <text evidence="6">Belongs to the cytochrome b5 family.</text>
</comment>
<gene>
    <name evidence="10" type="ORF">PFICI_02343</name>
</gene>